<evidence type="ECO:0000259" key="1">
    <source>
        <dbReference type="PROSITE" id="PS51747"/>
    </source>
</evidence>
<dbReference type="Pfam" id="PF00383">
    <property type="entry name" value="dCMP_cyt_deam_1"/>
    <property type="match status" value="1"/>
</dbReference>
<protein>
    <recommendedName>
        <fullName evidence="1">CMP/dCMP-type deaminase domain-containing protein</fullName>
    </recommendedName>
</protein>
<name>A0A6C0JQV2_9ZZZZ</name>
<reference evidence="2" key="1">
    <citation type="journal article" date="2020" name="Nature">
        <title>Giant virus diversity and host interactions through global metagenomics.</title>
        <authorList>
            <person name="Schulz F."/>
            <person name="Roux S."/>
            <person name="Paez-Espino D."/>
            <person name="Jungbluth S."/>
            <person name="Walsh D.A."/>
            <person name="Denef V.J."/>
            <person name="McMahon K.D."/>
            <person name="Konstantinidis K.T."/>
            <person name="Eloe-Fadrosh E.A."/>
            <person name="Kyrpides N.C."/>
            <person name="Woyke T."/>
        </authorList>
    </citation>
    <scope>NUCLEOTIDE SEQUENCE</scope>
    <source>
        <strain evidence="2">GVMAG-S-1040241-154</strain>
    </source>
</reference>
<dbReference type="AlphaFoldDB" id="A0A6C0JQV2"/>
<dbReference type="Gene3D" id="3.40.140.10">
    <property type="entry name" value="Cytidine Deaminase, domain 2"/>
    <property type="match status" value="1"/>
</dbReference>
<dbReference type="InterPro" id="IPR016193">
    <property type="entry name" value="Cytidine_deaminase-like"/>
</dbReference>
<sequence length="176" mass="20537">MIDSLDALNSLTNTKDIANYKRQLKNYHNQVKYTSLYFKYFDEEDPKKINTKQSYYLDFAATVALNSNMFQKHGAIIVYKKNIIGTGYNTYTNNKNIFSNHAEVNCINNVIKKYGKGILNECELYVVRIGPPCTNNIFKYSKPCINCQKVINKFDIKKIYYSTNYEYDKLICGNFL</sequence>
<evidence type="ECO:0000313" key="2">
    <source>
        <dbReference type="EMBL" id="QHU07196.1"/>
    </source>
</evidence>
<organism evidence="2">
    <name type="scientific">viral metagenome</name>
    <dbReference type="NCBI Taxonomy" id="1070528"/>
    <lineage>
        <taxon>unclassified sequences</taxon>
        <taxon>metagenomes</taxon>
        <taxon>organismal metagenomes</taxon>
    </lineage>
</organism>
<dbReference type="EMBL" id="MN740684">
    <property type="protein sequence ID" value="QHU07196.1"/>
    <property type="molecule type" value="Genomic_DNA"/>
</dbReference>
<dbReference type="GO" id="GO:0003824">
    <property type="term" value="F:catalytic activity"/>
    <property type="evidence" value="ECO:0007669"/>
    <property type="project" value="InterPro"/>
</dbReference>
<proteinExistence type="predicted"/>
<dbReference type="PROSITE" id="PS51747">
    <property type="entry name" value="CYT_DCMP_DEAMINASES_2"/>
    <property type="match status" value="1"/>
</dbReference>
<dbReference type="InterPro" id="IPR002125">
    <property type="entry name" value="CMP_dCMP_dom"/>
</dbReference>
<dbReference type="SUPFAM" id="SSF53927">
    <property type="entry name" value="Cytidine deaminase-like"/>
    <property type="match status" value="1"/>
</dbReference>
<feature type="domain" description="CMP/dCMP-type deaminase" evidence="1">
    <location>
        <begin position="51"/>
        <end position="176"/>
    </location>
</feature>
<accession>A0A6C0JQV2</accession>